<protein>
    <submittedName>
        <fullName evidence="4">Reverse transcriptase domain-containing protein</fullName>
    </submittedName>
</protein>
<dbReference type="EMBL" id="UZAK01035133">
    <property type="protein sequence ID" value="VDP48814.1"/>
    <property type="molecule type" value="Genomic_DNA"/>
</dbReference>
<evidence type="ECO:0000313" key="3">
    <source>
        <dbReference type="Proteomes" id="UP000279833"/>
    </source>
</evidence>
<evidence type="ECO:0000313" key="2">
    <source>
        <dbReference type="EMBL" id="VDP48814.1"/>
    </source>
</evidence>
<evidence type="ECO:0000313" key="4">
    <source>
        <dbReference type="WBParaSite" id="SCUD_0001245301-mRNA-1"/>
    </source>
</evidence>
<organism evidence="4">
    <name type="scientific">Schistosoma curassoni</name>
    <dbReference type="NCBI Taxonomy" id="6186"/>
    <lineage>
        <taxon>Eukaryota</taxon>
        <taxon>Metazoa</taxon>
        <taxon>Spiralia</taxon>
        <taxon>Lophotrochozoa</taxon>
        <taxon>Platyhelminthes</taxon>
        <taxon>Trematoda</taxon>
        <taxon>Digenea</taxon>
        <taxon>Strigeidida</taxon>
        <taxon>Schistosomatoidea</taxon>
        <taxon>Schistosomatidae</taxon>
        <taxon>Schistosoma</taxon>
    </lineage>
</organism>
<dbReference type="Proteomes" id="UP000279833">
    <property type="component" value="Unassembled WGS sequence"/>
</dbReference>
<accession>A0A183KBR2</accession>
<sequence length="121" mass="14266">MNKEDSIPNPSRRTYGTQNKLSSNHHQDSYTAVVFARCSIFIGRISSAKVILWERIKHVPAEEEIKKLSNCIMRQSLNWNCKGKRKRGIPKKTLRRKLKTDVKRMNSNWNELERIVEDRVE</sequence>
<feature type="compositionally biased region" description="Polar residues" evidence="1">
    <location>
        <begin position="8"/>
        <end position="24"/>
    </location>
</feature>
<feature type="region of interest" description="Disordered" evidence="1">
    <location>
        <begin position="1"/>
        <end position="25"/>
    </location>
</feature>
<name>A0A183KBR2_9TREM</name>
<gene>
    <name evidence="2" type="ORF">SCUD_LOCUS12450</name>
</gene>
<keyword evidence="3" id="KW-1185">Reference proteome</keyword>
<proteinExistence type="predicted"/>
<dbReference type="WBParaSite" id="SCUD_0001245301-mRNA-1">
    <property type="protein sequence ID" value="SCUD_0001245301-mRNA-1"/>
    <property type="gene ID" value="SCUD_0001245301"/>
</dbReference>
<dbReference type="AlphaFoldDB" id="A0A183KBR2"/>
<evidence type="ECO:0000256" key="1">
    <source>
        <dbReference type="SAM" id="MobiDB-lite"/>
    </source>
</evidence>
<reference evidence="4" key="1">
    <citation type="submission" date="2016-06" db="UniProtKB">
        <authorList>
            <consortium name="WormBaseParasite"/>
        </authorList>
    </citation>
    <scope>IDENTIFICATION</scope>
</reference>
<reference evidence="2 3" key="2">
    <citation type="submission" date="2018-11" db="EMBL/GenBank/DDBJ databases">
        <authorList>
            <consortium name="Pathogen Informatics"/>
        </authorList>
    </citation>
    <scope>NUCLEOTIDE SEQUENCE [LARGE SCALE GENOMIC DNA]</scope>
    <source>
        <strain evidence="2">Dakar</strain>
        <strain evidence="3">Dakar, Senegal</strain>
    </source>
</reference>